<feature type="signal peptide" evidence="1">
    <location>
        <begin position="1"/>
        <end position="22"/>
    </location>
</feature>
<accession>A0A1D7QMA3</accession>
<dbReference type="KEGG" id="psty:BFS30_23160"/>
<organism evidence="3 4">
    <name type="scientific">Pedobacter steynii</name>
    <dbReference type="NCBI Taxonomy" id="430522"/>
    <lineage>
        <taxon>Bacteria</taxon>
        <taxon>Pseudomonadati</taxon>
        <taxon>Bacteroidota</taxon>
        <taxon>Sphingobacteriia</taxon>
        <taxon>Sphingobacteriales</taxon>
        <taxon>Sphingobacteriaceae</taxon>
        <taxon>Pedobacter</taxon>
    </lineage>
</organism>
<evidence type="ECO:0000313" key="4">
    <source>
        <dbReference type="Proteomes" id="UP000094313"/>
    </source>
</evidence>
<keyword evidence="1" id="KW-0732">Signal</keyword>
<dbReference type="Gene3D" id="3.60.21.10">
    <property type="match status" value="1"/>
</dbReference>
<dbReference type="EMBL" id="CP017141">
    <property type="protein sequence ID" value="AOM79805.1"/>
    <property type="molecule type" value="Genomic_DNA"/>
</dbReference>
<dbReference type="PANTHER" id="PTHR43143">
    <property type="entry name" value="METALLOPHOSPHOESTERASE, CALCINEURIN SUPERFAMILY"/>
    <property type="match status" value="1"/>
</dbReference>
<dbReference type="InterPro" id="IPR051918">
    <property type="entry name" value="STPP_CPPED1"/>
</dbReference>
<protein>
    <submittedName>
        <fullName evidence="3">Metallophosphoesterase</fullName>
    </submittedName>
</protein>
<dbReference type="InterPro" id="IPR004843">
    <property type="entry name" value="Calcineurin-like_PHP"/>
</dbReference>
<dbReference type="Proteomes" id="UP000094313">
    <property type="component" value="Chromosome"/>
</dbReference>
<proteinExistence type="predicted"/>
<dbReference type="OrthoDB" id="5464520at2"/>
<dbReference type="PROSITE" id="PS51257">
    <property type="entry name" value="PROKAR_LIPOPROTEIN"/>
    <property type="match status" value="1"/>
</dbReference>
<feature type="chain" id="PRO_5009098854" evidence="1">
    <location>
        <begin position="23"/>
        <end position="266"/>
    </location>
</feature>
<dbReference type="SUPFAM" id="SSF56300">
    <property type="entry name" value="Metallo-dependent phosphatases"/>
    <property type="match status" value="1"/>
</dbReference>
<dbReference type="RefSeq" id="WP_069381467.1">
    <property type="nucleotide sequence ID" value="NZ_CP017141.1"/>
</dbReference>
<evidence type="ECO:0000259" key="2">
    <source>
        <dbReference type="Pfam" id="PF00149"/>
    </source>
</evidence>
<evidence type="ECO:0000313" key="3">
    <source>
        <dbReference type="EMBL" id="AOM79805.1"/>
    </source>
</evidence>
<gene>
    <name evidence="3" type="ORF">BFS30_23160</name>
</gene>
<reference evidence="3 4" key="1">
    <citation type="submission" date="2016-08" db="EMBL/GenBank/DDBJ databases">
        <authorList>
            <person name="Seilhamer J.J."/>
        </authorList>
    </citation>
    <scope>NUCLEOTIDE SEQUENCE [LARGE SCALE GENOMIC DNA]</scope>
    <source>
        <strain evidence="3 4">DX4</strain>
    </source>
</reference>
<sequence>MRIFIVPALVAMMGLLSCNNFEYSPNQVFDKNSYRDINAGNLKRLGDGKGDDTVRFVLSGDTQRSRDETVRFTKKVNDMPGIDFVVIAGDITEFGVLQEMEWISRSLSKLNVPYVAVIGNHDLTSRGRDAFINMFGPLNYSFLYGGVKFVCHDTNSREHKFDGNTPDIPWLKAEMQPQAGVSNFVGISHVPPNSLDFDEKLVKGYTAAFAETPGFLASLHAHTHNYDLFYPDDSGIPYLTTSSMGNEEFILATIINHKISFERIQF</sequence>
<dbReference type="GO" id="GO:0016787">
    <property type="term" value="F:hydrolase activity"/>
    <property type="evidence" value="ECO:0007669"/>
    <property type="project" value="InterPro"/>
</dbReference>
<name>A0A1D7QMA3_9SPHI</name>
<dbReference type="InterPro" id="IPR029052">
    <property type="entry name" value="Metallo-depent_PP-like"/>
</dbReference>
<dbReference type="Pfam" id="PF00149">
    <property type="entry name" value="Metallophos"/>
    <property type="match status" value="1"/>
</dbReference>
<dbReference type="AlphaFoldDB" id="A0A1D7QMA3"/>
<keyword evidence="4" id="KW-1185">Reference proteome</keyword>
<dbReference type="PANTHER" id="PTHR43143:SF1">
    <property type="entry name" value="SERINE_THREONINE-PROTEIN PHOSPHATASE CPPED1"/>
    <property type="match status" value="1"/>
</dbReference>
<feature type="domain" description="Calcineurin-like phosphoesterase" evidence="2">
    <location>
        <begin position="55"/>
        <end position="226"/>
    </location>
</feature>
<evidence type="ECO:0000256" key="1">
    <source>
        <dbReference type="SAM" id="SignalP"/>
    </source>
</evidence>